<feature type="compositionally biased region" description="Low complexity" evidence="7">
    <location>
        <begin position="289"/>
        <end position="298"/>
    </location>
</feature>
<evidence type="ECO:0000256" key="8">
    <source>
        <dbReference type="SAM" id="Phobius"/>
    </source>
</evidence>
<feature type="domain" description="Herpesvirus glycoprotein D/GG/GX" evidence="9">
    <location>
        <begin position="72"/>
        <end position="176"/>
    </location>
</feature>
<dbReference type="Proteomes" id="UP000297205">
    <property type="component" value="Segment"/>
</dbReference>
<dbReference type="EMBL" id="MF678601">
    <property type="protein sequence ID" value="ASW27110.1"/>
    <property type="molecule type" value="Genomic_DNA"/>
</dbReference>
<evidence type="ECO:0000256" key="2">
    <source>
        <dbReference type="ARBA" id="ARBA00022692"/>
    </source>
</evidence>
<evidence type="ECO:0000313" key="10">
    <source>
        <dbReference type="EMBL" id="ASW27110.1"/>
    </source>
</evidence>
<keyword evidence="5 8" id="KW-0472">Membrane</keyword>
<keyword evidence="4 8" id="KW-1133">Transmembrane helix</keyword>
<keyword evidence="10" id="KW-0946">Virion</keyword>
<organism evidence="10">
    <name type="scientific">Beluga whale alphaherpesvirus 1</name>
    <dbReference type="NCBI Taxonomy" id="1434720"/>
    <lineage>
        <taxon>Viruses</taxon>
        <taxon>Duplodnaviria</taxon>
        <taxon>Heunggongvirae</taxon>
        <taxon>Peploviricota</taxon>
        <taxon>Herviviricetes</taxon>
        <taxon>Herpesvirales</taxon>
        <taxon>Orthoherpesviridae</taxon>
        <taxon>Alphaherpesvirinae</taxon>
        <taxon>Varicellovirus</taxon>
        <taxon>Varicellovirus monodontidalpha1</taxon>
        <taxon>Monodontid alphaherpesvirus 1</taxon>
    </lineage>
</organism>
<dbReference type="GO" id="GO:0016020">
    <property type="term" value="C:membrane"/>
    <property type="evidence" value="ECO:0007669"/>
    <property type="project" value="UniProtKB-SubCell"/>
</dbReference>
<protein>
    <submittedName>
        <fullName evidence="10">Envelope glycoprotein G</fullName>
    </submittedName>
</protein>
<proteinExistence type="predicted"/>
<dbReference type="GO" id="GO:0019031">
    <property type="term" value="C:viral envelope"/>
    <property type="evidence" value="ECO:0007669"/>
    <property type="project" value="UniProtKB-KW"/>
</dbReference>
<dbReference type="InterPro" id="IPR036179">
    <property type="entry name" value="Ig-like_dom_sf"/>
</dbReference>
<feature type="region of interest" description="Disordered" evidence="7">
    <location>
        <begin position="224"/>
        <end position="246"/>
    </location>
</feature>
<sequence>MDASRIRGRAALALAVAAWALTAVWGRSAPPELCYADPRGKDRVPMPPLGTVPGVTLEDLRSKGAPDAHAEAWGCELSLIDVPVNMSEALDPTPGPVDVSVGWFYDAGECGAIPLAFRTFFGCRSLPPTVDACEGHSQTRLLSLYDVTVTLYGSSLLLRPGLYDAGVYLYMFGGAGGWRYGSVNLTVRGEGHRPCSPDYGVSMLTSPDPQPGHAKGIVFEEWTAPPHRSTSRPPHTSPAPADSGPSCYPPFVDLAARWGGISADATGSPPDWVPGDYDDEDDDEEALSSEEGSASGEESGPEECRAQDLLAETRTFRNATGPEELLIGALGASFLTTPLNLKGGEYPNPAPTAAEMPRALPQRADAPGAPSHRGAANAGELGAVLSILVSHEATIYLCTIALLLLGLICLAVYACVMRSRVAFWQAHGYRSLYLDNSALVKHPDV</sequence>
<evidence type="ECO:0000256" key="4">
    <source>
        <dbReference type="ARBA" id="ARBA00022989"/>
    </source>
</evidence>
<evidence type="ECO:0000256" key="5">
    <source>
        <dbReference type="ARBA" id="ARBA00023136"/>
    </source>
</evidence>
<keyword evidence="10" id="KW-0261">Viral envelope protein</keyword>
<evidence type="ECO:0000256" key="1">
    <source>
        <dbReference type="ARBA" id="ARBA00004167"/>
    </source>
</evidence>
<accession>A0A286MM84</accession>
<reference evidence="10" key="1">
    <citation type="submission" date="2017-08" db="EMBL/GenBank/DDBJ databases">
        <title>Genome sequence of an alphaherpesvirus from a beluga whale (Delphinapterus leucas).</title>
        <authorList>
            <person name="Davison A.J."/>
            <person name="Nielsen O."/>
            <person name="Subramaniam K."/>
            <person name="Jacob J.M."/>
            <person name="Romero C.H."/>
            <person name="Burek-Huntington K.A."/>
            <person name="Waltzek T.B."/>
        </authorList>
    </citation>
    <scope>NUCLEOTIDE SEQUENCE [LARGE SCALE GENOMIC DNA]</scope>
    <source>
        <strain evidence="10">LN3131-1</strain>
    </source>
</reference>
<feature type="compositionally biased region" description="Acidic residues" evidence="7">
    <location>
        <begin position="276"/>
        <end position="288"/>
    </location>
</feature>
<evidence type="ECO:0000259" key="9">
    <source>
        <dbReference type="Pfam" id="PF01537"/>
    </source>
</evidence>
<gene>
    <name evidence="10" type="primary">US4</name>
</gene>
<dbReference type="Pfam" id="PF01537">
    <property type="entry name" value="Herpes_glycop_D"/>
    <property type="match status" value="1"/>
</dbReference>
<dbReference type="InterPro" id="IPR002896">
    <property type="entry name" value="Herpes_glycop_dom"/>
</dbReference>
<dbReference type="RefSeq" id="YP_010085003.1">
    <property type="nucleotide sequence ID" value="NC_055166.1"/>
</dbReference>
<dbReference type="GeneID" id="65100024"/>
<evidence type="ECO:0000313" key="11">
    <source>
        <dbReference type="Proteomes" id="UP000297205"/>
    </source>
</evidence>
<keyword evidence="2 8" id="KW-0812">Transmembrane</keyword>
<dbReference type="KEGG" id="vg:65100024"/>
<name>A0A286MM84_9ALPH</name>
<feature type="transmembrane region" description="Helical" evidence="8">
    <location>
        <begin position="393"/>
        <end position="416"/>
    </location>
</feature>
<evidence type="ECO:0000256" key="3">
    <source>
        <dbReference type="ARBA" id="ARBA00022729"/>
    </source>
</evidence>
<keyword evidence="3" id="KW-0732">Signal</keyword>
<keyword evidence="11" id="KW-1185">Reference proteome</keyword>
<evidence type="ECO:0000256" key="6">
    <source>
        <dbReference type="ARBA" id="ARBA00023180"/>
    </source>
</evidence>
<evidence type="ECO:0000256" key="7">
    <source>
        <dbReference type="SAM" id="MobiDB-lite"/>
    </source>
</evidence>
<dbReference type="SUPFAM" id="SSF48726">
    <property type="entry name" value="Immunoglobulin"/>
    <property type="match status" value="1"/>
</dbReference>
<keyword evidence="6" id="KW-0325">Glycoprotein</keyword>
<feature type="region of interest" description="Disordered" evidence="7">
    <location>
        <begin position="262"/>
        <end position="303"/>
    </location>
</feature>
<comment type="subcellular location">
    <subcellularLocation>
        <location evidence="1">Membrane</location>
        <topology evidence="1">Single-pass membrane protein</topology>
    </subcellularLocation>
</comment>